<feature type="domain" description="Ubiquitin-like" evidence="3">
    <location>
        <begin position="78"/>
        <end position="154"/>
    </location>
</feature>
<dbReference type="GO" id="GO:0031386">
    <property type="term" value="F:protein tag activity"/>
    <property type="evidence" value="ECO:0000318"/>
    <property type="project" value="GO_Central"/>
</dbReference>
<dbReference type="GO" id="GO:0016567">
    <property type="term" value="P:protein ubiquitination"/>
    <property type="evidence" value="ECO:0000318"/>
    <property type="project" value="GO_Central"/>
</dbReference>
<reference evidence="4" key="2">
    <citation type="submission" date="2020-06" db="EMBL/GenBank/DDBJ databases">
        <title>Helianthus annuus Genome sequencing and assembly Release 2.</title>
        <authorList>
            <person name="Gouzy J."/>
            <person name="Langlade N."/>
            <person name="Munos S."/>
        </authorList>
    </citation>
    <scope>NUCLEOTIDE SEQUENCE</scope>
    <source>
        <tissue evidence="4">Leaves</tissue>
    </source>
</reference>
<dbReference type="SUPFAM" id="SSF54236">
    <property type="entry name" value="Ubiquitin-like"/>
    <property type="match status" value="4"/>
</dbReference>
<dbReference type="GO" id="GO:0019941">
    <property type="term" value="P:modification-dependent protein catabolic process"/>
    <property type="evidence" value="ECO:0000318"/>
    <property type="project" value="GO_Central"/>
</dbReference>
<dbReference type="AlphaFoldDB" id="A0A9K3JY14"/>
<dbReference type="InterPro" id="IPR050158">
    <property type="entry name" value="Ubiquitin_ubiquitin-like"/>
</dbReference>
<accession>A0A9K3JY14</accession>
<dbReference type="GO" id="GO:0005737">
    <property type="term" value="C:cytoplasm"/>
    <property type="evidence" value="ECO:0000318"/>
    <property type="project" value="GO_Central"/>
</dbReference>
<dbReference type="Proteomes" id="UP000215914">
    <property type="component" value="Unassembled WGS sequence"/>
</dbReference>
<keyword evidence="1" id="KW-1017">Isopeptide bond</keyword>
<dbReference type="GO" id="GO:0031625">
    <property type="term" value="F:ubiquitin protein ligase binding"/>
    <property type="evidence" value="ECO:0000318"/>
    <property type="project" value="GO_Central"/>
</dbReference>
<reference evidence="4" key="1">
    <citation type="journal article" date="2017" name="Nature">
        <title>The sunflower genome provides insights into oil metabolism, flowering and Asterid evolution.</title>
        <authorList>
            <person name="Badouin H."/>
            <person name="Gouzy J."/>
            <person name="Grassa C.J."/>
            <person name="Murat F."/>
            <person name="Staton S.E."/>
            <person name="Cottret L."/>
            <person name="Lelandais-Briere C."/>
            <person name="Owens G.L."/>
            <person name="Carrere S."/>
            <person name="Mayjonade B."/>
            <person name="Legrand L."/>
            <person name="Gill N."/>
            <person name="Kane N.C."/>
            <person name="Bowers J.E."/>
            <person name="Hubner S."/>
            <person name="Bellec A."/>
            <person name="Berard A."/>
            <person name="Berges H."/>
            <person name="Blanchet N."/>
            <person name="Boniface M.C."/>
            <person name="Brunel D."/>
            <person name="Catrice O."/>
            <person name="Chaidir N."/>
            <person name="Claudel C."/>
            <person name="Donnadieu C."/>
            <person name="Faraut T."/>
            <person name="Fievet G."/>
            <person name="Helmstetter N."/>
            <person name="King M."/>
            <person name="Knapp S.J."/>
            <person name="Lai Z."/>
            <person name="Le Paslier M.C."/>
            <person name="Lippi Y."/>
            <person name="Lorenzon L."/>
            <person name="Mandel J.R."/>
            <person name="Marage G."/>
            <person name="Marchand G."/>
            <person name="Marquand E."/>
            <person name="Bret-Mestries E."/>
            <person name="Morien E."/>
            <person name="Nambeesan S."/>
            <person name="Nguyen T."/>
            <person name="Pegot-Espagnet P."/>
            <person name="Pouilly N."/>
            <person name="Raftis F."/>
            <person name="Sallet E."/>
            <person name="Schiex T."/>
            <person name="Thomas J."/>
            <person name="Vandecasteele C."/>
            <person name="Vares D."/>
            <person name="Vear F."/>
            <person name="Vautrin S."/>
            <person name="Crespi M."/>
            <person name="Mangin B."/>
            <person name="Burke J.M."/>
            <person name="Salse J."/>
            <person name="Munos S."/>
            <person name="Vincourt P."/>
            <person name="Rieseberg L.H."/>
            <person name="Langlade N.B."/>
        </authorList>
    </citation>
    <scope>NUCLEOTIDE SEQUENCE</scope>
    <source>
        <tissue evidence="4">Leaves</tissue>
    </source>
</reference>
<feature type="domain" description="Ubiquitin-like" evidence="3">
    <location>
        <begin position="156"/>
        <end position="234"/>
    </location>
</feature>
<dbReference type="CDD" id="cd17039">
    <property type="entry name" value="Ubl_ubiquitin_like"/>
    <property type="match status" value="2"/>
</dbReference>
<dbReference type="InterPro" id="IPR019956">
    <property type="entry name" value="Ubiquitin_dom"/>
</dbReference>
<comment type="caution">
    <text evidence="4">The sequence shown here is derived from an EMBL/GenBank/DDBJ whole genome shotgun (WGS) entry which is preliminary data.</text>
</comment>
<dbReference type="InterPro" id="IPR000626">
    <property type="entry name" value="Ubiquitin-like_dom"/>
</dbReference>
<feature type="domain" description="Ubiquitin-like" evidence="3">
    <location>
        <begin position="1"/>
        <end position="70"/>
    </location>
</feature>
<sequence>MLIRVFKTETGKFVSLEVKGSDTIGSIKLNIQAKEHIPFDQQELVFNEVVLENQYTLSNYSMRNKSTLTVNGKSVDLMKINVKISTGKTISLSVYSTDTIADVKTKIYFKEGIPCEKQALIFDEKVVLGDSGTLFDYYITANATLTLMRQSRGFVIDILIPYGGETDAGTVTLRVKPSDTIRDVKDKLNGKIGDSRDKYELIFDGVVLHNDDTLDDCHINKESVLTLMRSSTGFMHISIEAPSGMEFDLEVKPSNTIRSVKEKIEAKLGIPRSNQRLIFSEKHLEDNDTLDDCDIYEDQEEVVYLKFAD</sequence>
<dbReference type="PROSITE" id="PS50053">
    <property type="entry name" value="UBIQUITIN_2"/>
    <property type="match status" value="4"/>
</dbReference>
<dbReference type="SMART" id="SM00213">
    <property type="entry name" value="UBQ"/>
    <property type="match status" value="4"/>
</dbReference>
<organism evidence="4 5">
    <name type="scientific">Helianthus annuus</name>
    <name type="common">Common sunflower</name>
    <dbReference type="NCBI Taxonomy" id="4232"/>
    <lineage>
        <taxon>Eukaryota</taxon>
        <taxon>Viridiplantae</taxon>
        <taxon>Streptophyta</taxon>
        <taxon>Embryophyta</taxon>
        <taxon>Tracheophyta</taxon>
        <taxon>Spermatophyta</taxon>
        <taxon>Magnoliopsida</taxon>
        <taxon>eudicotyledons</taxon>
        <taxon>Gunneridae</taxon>
        <taxon>Pentapetalae</taxon>
        <taxon>asterids</taxon>
        <taxon>campanulids</taxon>
        <taxon>Asterales</taxon>
        <taxon>Asteraceae</taxon>
        <taxon>Asteroideae</taxon>
        <taxon>Heliantheae alliance</taxon>
        <taxon>Heliantheae</taxon>
        <taxon>Helianthus</taxon>
    </lineage>
</organism>
<dbReference type="GO" id="GO:0005634">
    <property type="term" value="C:nucleus"/>
    <property type="evidence" value="ECO:0000318"/>
    <property type="project" value="GO_Central"/>
</dbReference>
<proteinExistence type="predicted"/>
<protein>
    <submittedName>
        <fullName evidence="4">Ubiquitin domain-containing protein</fullName>
    </submittedName>
</protein>
<keyword evidence="2" id="KW-0832">Ubl conjugation</keyword>
<dbReference type="EMBL" id="MNCJ02000316">
    <property type="protein sequence ID" value="KAF5823454.1"/>
    <property type="molecule type" value="Genomic_DNA"/>
</dbReference>
<name>A0A9K3JY14_HELAN</name>
<evidence type="ECO:0000256" key="2">
    <source>
        <dbReference type="ARBA" id="ARBA00022843"/>
    </source>
</evidence>
<dbReference type="PANTHER" id="PTHR10666">
    <property type="entry name" value="UBIQUITIN"/>
    <property type="match status" value="1"/>
</dbReference>
<dbReference type="Gramene" id="mRNA:HanXRQr2_Chr01g0038511">
    <property type="protein sequence ID" value="mRNA:HanXRQr2_Chr01g0038511"/>
    <property type="gene ID" value="HanXRQr2_Chr01g0038511"/>
</dbReference>
<dbReference type="Pfam" id="PF00240">
    <property type="entry name" value="ubiquitin"/>
    <property type="match status" value="4"/>
</dbReference>
<dbReference type="GO" id="GO:0003729">
    <property type="term" value="F:mRNA binding"/>
    <property type="evidence" value="ECO:0007669"/>
    <property type="project" value="UniProtKB-ARBA"/>
</dbReference>
<evidence type="ECO:0000313" key="4">
    <source>
        <dbReference type="EMBL" id="KAF5823454.1"/>
    </source>
</evidence>
<dbReference type="PRINTS" id="PR00348">
    <property type="entry name" value="UBIQUITIN"/>
</dbReference>
<evidence type="ECO:0000256" key="1">
    <source>
        <dbReference type="ARBA" id="ARBA00022499"/>
    </source>
</evidence>
<dbReference type="Gene3D" id="3.10.20.90">
    <property type="entry name" value="Phosphatidylinositol 3-kinase Catalytic Subunit, Chain A, domain 1"/>
    <property type="match status" value="4"/>
</dbReference>
<evidence type="ECO:0000259" key="3">
    <source>
        <dbReference type="PROSITE" id="PS50053"/>
    </source>
</evidence>
<keyword evidence="5" id="KW-1185">Reference proteome</keyword>
<dbReference type="InterPro" id="IPR029071">
    <property type="entry name" value="Ubiquitin-like_domsf"/>
</dbReference>
<feature type="domain" description="Ubiquitin-like" evidence="3">
    <location>
        <begin position="235"/>
        <end position="309"/>
    </location>
</feature>
<evidence type="ECO:0000313" key="5">
    <source>
        <dbReference type="Proteomes" id="UP000215914"/>
    </source>
</evidence>
<gene>
    <name evidence="4" type="ORF">HanXRQr2_Chr01g0038511</name>
</gene>